<keyword evidence="3" id="KW-1185">Reference proteome</keyword>
<evidence type="ECO:0000313" key="2">
    <source>
        <dbReference type="EMBL" id="TFE89252.1"/>
    </source>
</evidence>
<protein>
    <recommendedName>
        <fullName evidence="1">ATPase AAA-type core domain-containing protein</fullName>
    </recommendedName>
</protein>
<dbReference type="Gene3D" id="3.40.50.300">
    <property type="entry name" value="P-loop containing nucleotide triphosphate hydrolases"/>
    <property type="match status" value="1"/>
</dbReference>
<dbReference type="InterPro" id="IPR027417">
    <property type="entry name" value="P-loop_NTPase"/>
</dbReference>
<dbReference type="Pfam" id="PF13304">
    <property type="entry name" value="AAA_21"/>
    <property type="match status" value="1"/>
</dbReference>
<sequence>MFLQFSTENFLSFKDKVTFSMVAGPVSEHEDTHVFGQGKFRLLKSAVLYGANAGGKSNLFAAMSCMKRLVIHSSKDSQAGEELEVEPFRLSTETEHKPSLFEMVFIQNQVLYRYGFVVDKERVHEEWLFYRPDLSKNREVMLFVRENDDISVRPRTPFYEEAKGMERKTRSNALFISVVANFNGPIATSLLEWMREFNFLSGTSNNSMGYTLKLMENLQYRSQILSFVQAADFAIDELKMEKLQVDELRLPTGMEIPKELMEQLSSAEMFVSAHTKFDGNHQPVGHSIFDVNASESEGTKKFLSMAGPILEKLTEGGVLVVDEFDAKLHPLLTRKIIEMFHSYDVNTKNAQLIFATHDVTNLTKELLRRDQVWFAEKDRYGATDLYSLVDYKLDEEETQERKDRKVRKDASYGKDYMLGKYGGIPRIGDLHRFLEEY</sequence>
<dbReference type="SUPFAM" id="SSF52540">
    <property type="entry name" value="P-loop containing nucleoside triphosphate hydrolases"/>
    <property type="match status" value="1"/>
</dbReference>
<organism evidence="2 3">
    <name type="scientific">Paenibacillus athensensis</name>
    <dbReference type="NCBI Taxonomy" id="1967502"/>
    <lineage>
        <taxon>Bacteria</taxon>
        <taxon>Bacillati</taxon>
        <taxon>Bacillota</taxon>
        <taxon>Bacilli</taxon>
        <taxon>Bacillales</taxon>
        <taxon>Paenibacillaceae</taxon>
        <taxon>Paenibacillus</taxon>
    </lineage>
</organism>
<dbReference type="GO" id="GO:0005524">
    <property type="term" value="F:ATP binding"/>
    <property type="evidence" value="ECO:0007669"/>
    <property type="project" value="InterPro"/>
</dbReference>
<name>A0A4Y8Q5F3_9BACL</name>
<dbReference type="Proteomes" id="UP000298246">
    <property type="component" value="Unassembled WGS sequence"/>
</dbReference>
<dbReference type="GO" id="GO:0016887">
    <property type="term" value="F:ATP hydrolysis activity"/>
    <property type="evidence" value="ECO:0007669"/>
    <property type="project" value="InterPro"/>
</dbReference>
<dbReference type="PANTHER" id="PTHR40396:SF1">
    <property type="entry name" value="ATPASE AAA-TYPE CORE DOMAIN-CONTAINING PROTEIN"/>
    <property type="match status" value="1"/>
</dbReference>
<gene>
    <name evidence="2" type="ORF">B5M42_07245</name>
</gene>
<dbReference type="PANTHER" id="PTHR40396">
    <property type="entry name" value="ATPASE-LIKE PROTEIN"/>
    <property type="match status" value="1"/>
</dbReference>
<accession>A0A4Y8Q5F3</accession>
<dbReference type="OrthoDB" id="9809324at2"/>
<proteinExistence type="predicted"/>
<dbReference type="EMBL" id="MYFO01000007">
    <property type="protein sequence ID" value="TFE89252.1"/>
    <property type="molecule type" value="Genomic_DNA"/>
</dbReference>
<evidence type="ECO:0000313" key="3">
    <source>
        <dbReference type="Proteomes" id="UP000298246"/>
    </source>
</evidence>
<reference evidence="2 3" key="1">
    <citation type="submission" date="2017-03" db="EMBL/GenBank/DDBJ databases">
        <title>Isolation of Levoglucosan Utilizing Bacteria.</title>
        <authorList>
            <person name="Arya A.S."/>
        </authorList>
    </citation>
    <scope>NUCLEOTIDE SEQUENCE [LARGE SCALE GENOMIC DNA]</scope>
    <source>
        <strain evidence="2 3">MEC069</strain>
    </source>
</reference>
<dbReference type="AlphaFoldDB" id="A0A4Y8Q5F3"/>
<dbReference type="RefSeq" id="WP_134751254.1">
    <property type="nucleotide sequence ID" value="NZ_MYFO02000005.1"/>
</dbReference>
<comment type="caution">
    <text evidence="2">The sequence shown here is derived from an EMBL/GenBank/DDBJ whole genome shotgun (WGS) entry which is preliminary data.</text>
</comment>
<evidence type="ECO:0000259" key="1">
    <source>
        <dbReference type="Pfam" id="PF13304"/>
    </source>
</evidence>
<dbReference type="InterPro" id="IPR003959">
    <property type="entry name" value="ATPase_AAA_core"/>
</dbReference>
<feature type="domain" description="ATPase AAA-type core" evidence="1">
    <location>
        <begin position="46"/>
        <end position="359"/>
    </location>
</feature>